<protein>
    <submittedName>
        <fullName evidence="3">Hemerythrin domain-containing protein</fullName>
    </submittedName>
</protein>
<evidence type="ECO:0000259" key="2">
    <source>
        <dbReference type="Pfam" id="PF01814"/>
    </source>
</evidence>
<feature type="domain" description="Hemerythrin-like" evidence="2">
    <location>
        <begin position="79"/>
        <end position="222"/>
    </location>
</feature>
<sequence length="297" mass="31462">MIADAFTSIGARRNGRAPGWEATHGRGGGGPGRTPGGRPRTTCGQAARTGTEPRPLVHERSAVEDTPEHAERAVAETRLVHEMHRRATSLLVEAAHRAATPSPALGQLRDFLVAQLRHHHAAEDAWLWPGIIEAAPELRHRLDVLSAQHCGLDVALDRLAAAPLPSPASASESGEGTATGPGPGADAASEGWSDELRNAAADVRDSVHEHLDHEEPVLFPALRDHVSAEEWEAFAARVVDTTPTAGGHLMIGFLHEIGSPDEVELFTSALPPEVAPMLPVMRDHGAAALAELRGASR</sequence>
<organism evidence="3 4">
    <name type="scientific">Streptomyces lonarensis</name>
    <dbReference type="NCBI Taxonomy" id="700599"/>
    <lineage>
        <taxon>Bacteria</taxon>
        <taxon>Bacillati</taxon>
        <taxon>Actinomycetota</taxon>
        <taxon>Actinomycetes</taxon>
        <taxon>Kitasatosporales</taxon>
        <taxon>Streptomycetaceae</taxon>
        <taxon>Streptomyces</taxon>
    </lineage>
</organism>
<evidence type="ECO:0000313" key="3">
    <source>
        <dbReference type="EMBL" id="NJQ08070.1"/>
    </source>
</evidence>
<feature type="compositionally biased region" description="Low complexity" evidence="1">
    <location>
        <begin position="164"/>
        <end position="176"/>
    </location>
</feature>
<dbReference type="EMBL" id="JAAVJD010000238">
    <property type="protein sequence ID" value="NJQ08070.1"/>
    <property type="molecule type" value="Genomic_DNA"/>
</dbReference>
<keyword evidence="4" id="KW-1185">Reference proteome</keyword>
<proteinExistence type="predicted"/>
<dbReference type="AlphaFoldDB" id="A0A7X6I106"/>
<feature type="region of interest" description="Disordered" evidence="1">
    <location>
        <begin position="1"/>
        <end position="57"/>
    </location>
</feature>
<name>A0A7X6I106_9ACTN</name>
<gene>
    <name evidence="3" type="ORF">HCN56_21420</name>
</gene>
<dbReference type="Proteomes" id="UP000578686">
    <property type="component" value="Unassembled WGS sequence"/>
</dbReference>
<evidence type="ECO:0000256" key="1">
    <source>
        <dbReference type="SAM" id="MobiDB-lite"/>
    </source>
</evidence>
<dbReference type="Gene3D" id="1.20.120.520">
    <property type="entry name" value="nmb1532 protein domain like"/>
    <property type="match status" value="1"/>
</dbReference>
<evidence type="ECO:0000313" key="4">
    <source>
        <dbReference type="Proteomes" id="UP000578686"/>
    </source>
</evidence>
<reference evidence="3 4" key="1">
    <citation type="submission" date="2020-03" db="EMBL/GenBank/DDBJ databases">
        <title>Draft genome of Streptomyces sp. ventii, isolated from the Axial Seamount in the Pacific Ocean, and resequencing of the two type strains Streptomyces lonarensis strain NCL 716 and Streptomyces bohaiensis strain 11A07.</title>
        <authorList>
            <person name="Loughran R.M."/>
            <person name="Pfannmuller K.M."/>
            <person name="Wasson B.J."/>
            <person name="Deadmond M.C."/>
            <person name="Paddock B.E."/>
            <person name="Koyack M.J."/>
            <person name="Gallegos D.A."/>
            <person name="Mitchell E.A."/>
            <person name="Ushijima B."/>
            <person name="Saw J.H."/>
            <person name="Mcphail K.L."/>
            <person name="Videau P."/>
        </authorList>
    </citation>
    <scope>NUCLEOTIDE SEQUENCE [LARGE SCALE GENOMIC DNA]</scope>
    <source>
        <strain evidence="3 4">NCL716</strain>
    </source>
</reference>
<feature type="region of interest" description="Disordered" evidence="1">
    <location>
        <begin position="164"/>
        <end position="190"/>
    </location>
</feature>
<dbReference type="InterPro" id="IPR012312">
    <property type="entry name" value="Hemerythrin-like"/>
</dbReference>
<accession>A0A7X6I106</accession>
<dbReference type="CDD" id="cd12108">
    <property type="entry name" value="Hr-like"/>
    <property type="match status" value="1"/>
</dbReference>
<dbReference type="Pfam" id="PF01814">
    <property type="entry name" value="Hemerythrin"/>
    <property type="match status" value="1"/>
</dbReference>
<feature type="compositionally biased region" description="Gly residues" evidence="1">
    <location>
        <begin position="25"/>
        <end position="35"/>
    </location>
</feature>
<comment type="caution">
    <text evidence="3">The sequence shown here is derived from an EMBL/GenBank/DDBJ whole genome shotgun (WGS) entry which is preliminary data.</text>
</comment>